<keyword evidence="6 8" id="KW-0234">DNA repair</keyword>
<evidence type="ECO:0000256" key="7">
    <source>
        <dbReference type="ARBA" id="ARBA00025029"/>
    </source>
</evidence>
<sequence>MRIRFGYVAHALSLWDSSTSKTITFTNWKKLKKDERIPKLIEISKRNIENTKRALHYNIAHGIKLYRLSSSIVPLATHPEVKWNYKKDLQADFRELGELIKQYGLRTSFHPNQFTLFTSDKQHVTSNAVKDMMYHYNLLDMMGVERSSLINIHIGGAYGDKHAAIERFHQHIKLLPMTIKSRMTLENDDKTYTASETLEVCKKQCIPLLFDYHHHMANCSGEPLEELLPEVYKTWEHFGLVPKVHLSSPKSASNFRHHADNVDLDFIMPFLKAAKSIGDDFDIMVEAKEKDRAMLKLVDDISSIRGVKRIGGATVFWK</sequence>
<dbReference type="Gene3D" id="3.20.20.150">
    <property type="entry name" value="Divalent-metal-dependent TIM barrel enzymes"/>
    <property type="match status" value="1"/>
</dbReference>
<name>A0ABW4LKY0_9BACI</name>
<comment type="caution">
    <text evidence="9">The sequence shown here is derived from an EMBL/GenBank/DDBJ whole genome shotgun (WGS) entry which is preliminary data.</text>
</comment>
<dbReference type="Pfam" id="PF03851">
    <property type="entry name" value="UvdE"/>
    <property type="match status" value="1"/>
</dbReference>
<dbReference type="RefSeq" id="WP_377926219.1">
    <property type="nucleotide sequence ID" value="NZ_JBHUEM010000001.1"/>
</dbReference>
<keyword evidence="3 8" id="KW-0227">DNA damage</keyword>
<evidence type="ECO:0000256" key="5">
    <source>
        <dbReference type="ARBA" id="ARBA00022801"/>
    </source>
</evidence>
<keyword evidence="10" id="KW-1185">Reference proteome</keyword>
<evidence type="ECO:0000256" key="3">
    <source>
        <dbReference type="ARBA" id="ARBA00022763"/>
    </source>
</evidence>
<keyword evidence="5 8" id="KW-0378">Hydrolase</keyword>
<comment type="similarity">
    <text evidence="8">Belongs to the uve1/UvsE family.</text>
</comment>
<keyword evidence="2 8" id="KW-0255">Endonuclease</keyword>
<dbReference type="PANTHER" id="PTHR31290:SF5">
    <property type="entry name" value="UV-DAMAGE ENDONUCLEASE"/>
    <property type="match status" value="1"/>
</dbReference>
<dbReference type="InterPro" id="IPR036237">
    <property type="entry name" value="Xyl_isomerase-like_sf"/>
</dbReference>
<evidence type="ECO:0000256" key="4">
    <source>
        <dbReference type="ARBA" id="ARBA00022769"/>
    </source>
</evidence>
<reference evidence="10" key="1">
    <citation type="journal article" date="2019" name="Int. J. Syst. Evol. Microbiol.">
        <title>The Global Catalogue of Microorganisms (GCM) 10K type strain sequencing project: providing services to taxonomists for standard genome sequencing and annotation.</title>
        <authorList>
            <consortium name="The Broad Institute Genomics Platform"/>
            <consortium name="The Broad Institute Genome Sequencing Center for Infectious Disease"/>
            <person name="Wu L."/>
            <person name="Ma J."/>
        </authorList>
    </citation>
    <scope>NUCLEOTIDE SEQUENCE [LARGE SCALE GENOMIC DNA]</scope>
    <source>
        <strain evidence="10">CCUG 49339</strain>
    </source>
</reference>
<keyword evidence="1 8" id="KW-0540">Nuclease</keyword>
<dbReference type="GO" id="GO:0004519">
    <property type="term" value="F:endonuclease activity"/>
    <property type="evidence" value="ECO:0007669"/>
    <property type="project" value="UniProtKB-KW"/>
</dbReference>
<gene>
    <name evidence="8 9" type="primary">uvsE</name>
    <name evidence="9" type="ORF">ACFSCX_01015</name>
</gene>
<dbReference type="InterPro" id="IPR004601">
    <property type="entry name" value="UvdE"/>
</dbReference>
<comment type="function">
    <text evidence="8">Component in a DNA repair pathway. Removal of UV-light damaged nucleotides. Recognizes pyrimidine dimers and cleave a phosphodiester bond immediately 5' to the lesion.</text>
</comment>
<accession>A0ABW4LKY0</accession>
<dbReference type="PANTHER" id="PTHR31290">
    <property type="entry name" value="UV-DAMAGE ENDONUCLEASE"/>
    <property type="match status" value="1"/>
</dbReference>
<evidence type="ECO:0000256" key="1">
    <source>
        <dbReference type="ARBA" id="ARBA00022722"/>
    </source>
</evidence>
<protein>
    <recommendedName>
        <fullName evidence="8">UV DNA damage endonuclease</fullName>
        <shortName evidence="8">UV-endonuclease</shortName>
        <shortName evidence="8">UVED</shortName>
        <ecNumber evidence="8">3.-.-.-</ecNumber>
    </recommendedName>
</protein>
<dbReference type="Proteomes" id="UP001597214">
    <property type="component" value="Unassembled WGS sequence"/>
</dbReference>
<evidence type="ECO:0000256" key="2">
    <source>
        <dbReference type="ARBA" id="ARBA00022759"/>
    </source>
</evidence>
<dbReference type="EC" id="3.-.-.-" evidence="8"/>
<evidence type="ECO:0000256" key="6">
    <source>
        <dbReference type="ARBA" id="ARBA00023204"/>
    </source>
</evidence>
<dbReference type="NCBIfam" id="TIGR00629">
    <property type="entry name" value="uvde"/>
    <property type="match status" value="1"/>
</dbReference>
<evidence type="ECO:0000313" key="10">
    <source>
        <dbReference type="Proteomes" id="UP001597214"/>
    </source>
</evidence>
<organism evidence="9 10">
    <name type="scientific">Bacillus salitolerans</name>
    <dbReference type="NCBI Taxonomy" id="1437434"/>
    <lineage>
        <taxon>Bacteria</taxon>
        <taxon>Bacillati</taxon>
        <taxon>Bacillota</taxon>
        <taxon>Bacilli</taxon>
        <taxon>Bacillales</taxon>
        <taxon>Bacillaceae</taxon>
        <taxon>Bacillus</taxon>
    </lineage>
</organism>
<evidence type="ECO:0000313" key="9">
    <source>
        <dbReference type="EMBL" id="MFD1735132.1"/>
    </source>
</evidence>
<keyword evidence="4 8" id="KW-0228">DNA excision</keyword>
<dbReference type="InterPro" id="IPR023520">
    <property type="entry name" value="UvdE_bac"/>
</dbReference>
<dbReference type="EMBL" id="JBHUEM010000001">
    <property type="protein sequence ID" value="MFD1735132.1"/>
    <property type="molecule type" value="Genomic_DNA"/>
</dbReference>
<comment type="function">
    <text evidence="7">Component in a DNA repair pathway. Removal of UV LIGHT damaged nucleotides. Recognizes pyrimidine dimers and cleave a phosphodiester bond immediately 5' to the lesion.</text>
</comment>
<dbReference type="HAMAP" id="MF_00606">
    <property type="entry name" value="UV_endonuclease"/>
    <property type="match status" value="1"/>
</dbReference>
<proteinExistence type="inferred from homology"/>
<dbReference type="SUPFAM" id="SSF51658">
    <property type="entry name" value="Xylose isomerase-like"/>
    <property type="match status" value="1"/>
</dbReference>
<evidence type="ECO:0000256" key="8">
    <source>
        <dbReference type="HAMAP-Rule" id="MF_00606"/>
    </source>
</evidence>